<keyword evidence="1" id="KW-0472">Membrane</keyword>
<dbReference type="PANTHER" id="PTHR40940">
    <property type="entry name" value="PROTEIN BATD-RELATED"/>
    <property type="match status" value="1"/>
</dbReference>
<evidence type="ECO:0008006" key="5">
    <source>
        <dbReference type="Google" id="ProtNLM"/>
    </source>
</evidence>
<feature type="signal peptide" evidence="2">
    <location>
        <begin position="1"/>
        <end position="19"/>
    </location>
</feature>
<dbReference type="AlphaFoldDB" id="A0AAX2JAS3"/>
<feature type="chain" id="PRO_5043623463" description="Aerotolerance regulator BatD" evidence="2">
    <location>
        <begin position="20"/>
        <end position="544"/>
    </location>
</feature>
<organism evidence="3 4">
    <name type="scientific">Fusobacterium ulcerans</name>
    <dbReference type="NCBI Taxonomy" id="861"/>
    <lineage>
        <taxon>Bacteria</taxon>
        <taxon>Fusobacteriati</taxon>
        <taxon>Fusobacteriota</taxon>
        <taxon>Fusobacteriia</taxon>
        <taxon>Fusobacteriales</taxon>
        <taxon>Fusobacteriaceae</taxon>
        <taxon>Fusobacterium</taxon>
    </lineage>
</organism>
<dbReference type="EMBL" id="LS483487">
    <property type="protein sequence ID" value="SQJ02554.1"/>
    <property type="molecule type" value="Genomic_DNA"/>
</dbReference>
<dbReference type="RefSeq" id="WP_005977358.1">
    <property type="nucleotide sequence ID" value="NZ_CABKNW010000002.1"/>
</dbReference>
<dbReference type="Pfam" id="PF13584">
    <property type="entry name" value="BatD"/>
    <property type="match status" value="2"/>
</dbReference>
<proteinExistence type="predicted"/>
<accession>A0AAX2JAS3</accession>
<dbReference type="Proteomes" id="UP000249008">
    <property type="component" value="Chromosome 1"/>
</dbReference>
<dbReference type="InterPro" id="IPR025738">
    <property type="entry name" value="BatD"/>
</dbReference>
<reference evidence="3 4" key="1">
    <citation type="submission" date="2018-06" db="EMBL/GenBank/DDBJ databases">
        <authorList>
            <consortium name="Pathogen Informatics"/>
            <person name="Doyle S."/>
        </authorList>
    </citation>
    <scope>NUCLEOTIDE SEQUENCE [LARGE SCALE GENOMIC DNA]</scope>
    <source>
        <strain evidence="3 4">NCTC12112</strain>
    </source>
</reference>
<keyword evidence="1" id="KW-0812">Transmembrane</keyword>
<dbReference type="KEGG" id="ful:C4N20_14390"/>
<evidence type="ECO:0000313" key="3">
    <source>
        <dbReference type="EMBL" id="SQJ02554.1"/>
    </source>
</evidence>
<protein>
    <recommendedName>
        <fullName evidence="5">Aerotolerance regulator BatD</fullName>
    </recommendedName>
</protein>
<dbReference type="GeneID" id="78456012"/>
<keyword evidence="1" id="KW-1133">Transmembrane helix</keyword>
<gene>
    <name evidence="3" type="ORF">NCTC12112_01450</name>
</gene>
<evidence type="ECO:0000313" key="4">
    <source>
        <dbReference type="Proteomes" id="UP000249008"/>
    </source>
</evidence>
<dbReference type="PANTHER" id="PTHR40940:SF2">
    <property type="entry name" value="BATD"/>
    <property type="match status" value="1"/>
</dbReference>
<sequence length="544" mass="60366">MKKLFNLLLFLFISSFTFSEIILDVNNSDPSINEPISLQVKFLDSDKKDYTIDGIENFKIASKGSQSSYSIVNGKSTSSKSDIYTLIPLKEGNFTLKVNGKKETSNSININVAKEAKVNVEGKMTLQDNLKEKNTFYFGQKIPFEEKLLTTVPLRNLQYIDRPNFGDLSVKDITPVNNRGGYTEKYFTDENGRRGLEVILYQGILQANSSGNKSIKGGYAAVTESGPNDSFVFGNTSTPVYLGSKEMELTILPLPSGKPAGFQDVVGELKGDYSWNNDKVKFGESVVLTLKLSGDVNLDMLEKVVSNNIPDFNVFESSKESGEKIVNGQYYTEKTFDIAFIPKVTGKVTIPAVNIPYFDTAEKKYKEFEVPAKVIEVTGTANGAVIPPAMTTAAPPVNNTTAAVTAPSTPAEKIAISSIPDSQIEEINKADNRLMIGVIILALLEAGIIIFLILDRKILKSSFNPKLKQMKKAKDDKEFYSLYCELMKEKFDFSPKAHLEDKLVKNGASEKIIELNRDIEKKIYALESLDRNEILKTLKKELKG</sequence>
<keyword evidence="2" id="KW-0732">Signal</keyword>
<name>A0AAX2JAS3_9FUSO</name>
<evidence type="ECO:0000256" key="1">
    <source>
        <dbReference type="SAM" id="Phobius"/>
    </source>
</evidence>
<feature type="transmembrane region" description="Helical" evidence="1">
    <location>
        <begin position="434"/>
        <end position="454"/>
    </location>
</feature>
<evidence type="ECO:0000256" key="2">
    <source>
        <dbReference type="SAM" id="SignalP"/>
    </source>
</evidence>